<feature type="transmembrane region" description="Helical" evidence="2">
    <location>
        <begin position="84"/>
        <end position="107"/>
    </location>
</feature>
<name>A0A370T9G3_9HELO</name>
<dbReference type="Proteomes" id="UP000254866">
    <property type="component" value="Unassembled WGS sequence"/>
</dbReference>
<feature type="transmembrane region" description="Helical" evidence="2">
    <location>
        <begin position="113"/>
        <end position="132"/>
    </location>
</feature>
<comment type="caution">
    <text evidence="3">The sequence shown here is derived from an EMBL/GenBank/DDBJ whole genome shotgun (WGS) entry which is preliminary data.</text>
</comment>
<evidence type="ECO:0000256" key="2">
    <source>
        <dbReference type="SAM" id="Phobius"/>
    </source>
</evidence>
<dbReference type="RefSeq" id="XP_031864822.1">
    <property type="nucleotide sequence ID" value="XM_032019115.1"/>
</dbReference>
<organism evidence="3 4">
    <name type="scientific">Venustampulla echinocandica</name>
    <dbReference type="NCBI Taxonomy" id="2656787"/>
    <lineage>
        <taxon>Eukaryota</taxon>
        <taxon>Fungi</taxon>
        <taxon>Dikarya</taxon>
        <taxon>Ascomycota</taxon>
        <taxon>Pezizomycotina</taxon>
        <taxon>Leotiomycetes</taxon>
        <taxon>Helotiales</taxon>
        <taxon>Pleuroascaceae</taxon>
        <taxon>Venustampulla</taxon>
    </lineage>
</organism>
<accession>A0A370T9G3</accession>
<dbReference type="EMBL" id="NPIC01000016">
    <property type="protein sequence ID" value="RDL30214.1"/>
    <property type="molecule type" value="Genomic_DNA"/>
</dbReference>
<keyword evidence="4" id="KW-1185">Reference proteome</keyword>
<keyword evidence="2" id="KW-0812">Transmembrane</keyword>
<dbReference type="GeneID" id="43603341"/>
<keyword evidence="2" id="KW-0472">Membrane</keyword>
<sequence>MCLWTGLRVAGLCICIVREAELSLVLKALLLSTSGDYLLICIGFTYIFLVPLRAAALTKSAVPPENPCRPPWYRGLPWSRGWPLLGHALLQLSVSALALAFFVVGSIGYSDLAFSACILFSILNTCTLRIVLRQSLQLLHARLSARSTRFRFRPFIQQYVASARRLSGFHATQHLAGFRMAPIVMEDQYRTANYLENGEGDSPAFLRPVEDSCTLVRLSHFRPCAETNKKLSKLESKEILQMYELPDESWELLVLKSYLPALAGGLGKVFTSCRIEPDSGPTEPSEGEGYENLGVLREGRVHEK</sequence>
<evidence type="ECO:0000256" key="1">
    <source>
        <dbReference type="SAM" id="MobiDB-lite"/>
    </source>
</evidence>
<proteinExistence type="predicted"/>
<dbReference type="OrthoDB" id="5370596at2759"/>
<feature type="transmembrane region" description="Helical" evidence="2">
    <location>
        <begin position="37"/>
        <end position="56"/>
    </location>
</feature>
<reference evidence="3 4" key="1">
    <citation type="journal article" date="2018" name="IMA Fungus">
        <title>IMA Genome-F 9: Draft genome sequence of Annulohypoxylon stygium, Aspergillus mulundensis, Berkeleyomyces basicola (syn. Thielaviopsis basicola), Ceratocystis smalleyi, two Cercospora beticola strains, Coleophoma cylindrospora, Fusarium fracticaudum, Phialophora cf. hyalina, and Morchella septimelata.</title>
        <authorList>
            <person name="Wingfield B.D."/>
            <person name="Bills G.F."/>
            <person name="Dong Y."/>
            <person name="Huang W."/>
            <person name="Nel W.J."/>
            <person name="Swalarsk-Parry B.S."/>
            <person name="Vaghefi N."/>
            <person name="Wilken P.M."/>
            <person name="An Z."/>
            <person name="de Beer Z.W."/>
            <person name="De Vos L."/>
            <person name="Chen L."/>
            <person name="Duong T.A."/>
            <person name="Gao Y."/>
            <person name="Hammerbacher A."/>
            <person name="Kikkert J.R."/>
            <person name="Li Y."/>
            <person name="Li H."/>
            <person name="Li K."/>
            <person name="Li Q."/>
            <person name="Liu X."/>
            <person name="Ma X."/>
            <person name="Naidoo K."/>
            <person name="Pethybridge S.J."/>
            <person name="Sun J."/>
            <person name="Steenkamp E.T."/>
            <person name="van der Nest M.A."/>
            <person name="van Wyk S."/>
            <person name="Wingfield M.J."/>
            <person name="Xiong C."/>
            <person name="Yue Q."/>
            <person name="Zhang X."/>
        </authorList>
    </citation>
    <scope>NUCLEOTIDE SEQUENCE [LARGE SCALE GENOMIC DNA]</scope>
    <source>
        <strain evidence="3 4">BP 5553</strain>
    </source>
</reference>
<protein>
    <submittedName>
        <fullName evidence="3">Uncharacterized protein</fullName>
    </submittedName>
</protein>
<gene>
    <name evidence="3" type="ORF">BP5553_10492</name>
</gene>
<evidence type="ECO:0000313" key="3">
    <source>
        <dbReference type="EMBL" id="RDL30214.1"/>
    </source>
</evidence>
<dbReference type="AlphaFoldDB" id="A0A370T9G3"/>
<keyword evidence="2" id="KW-1133">Transmembrane helix</keyword>
<evidence type="ECO:0000313" key="4">
    <source>
        <dbReference type="Proteomes" id="UP000254866"/>
    </source>
</evidence>
<feature type="region of interest" description="Disordered" evidence="1">
    <location>
        <begin position="277"/>
        <end position="304"/>
    </location>
</feature>